<dbReference type="PANTHER" id="PTHR22911">
    <property type="entry name" value="ACYL-MALONYL CONDENSING ENZYME-RELATED"/>
    <property type="match status" value="1"/>
</dbReference>
<comment type="caution">
    <text evidence="4">The sequence shown here is derived from an EMBL/GenBank/DDBJ whole genome shotgun (WGS) entry which is preliminary data.</text>
</comment>
<keyword evidence="2" id="KW-1133">Transmembrane helix</keyword>
<feature type="transmembrane region" description="Helical" evidence="2">
    <location>
        <begin position="41"/>
        <end position="60"/>
    </location>
</feature>
<dbReference type="InterPro" id="IPR000620">
    <property type="entry name" value="EamA_dom"/>
</dbReference>
<evidence type="ECO:0000313" key="5">
    <source>
        <dbReference type="Proteomes" id="UP000823123"/>
    </source>
</evidence>
<feature type="transmembrane region" description="Helical" evidence="2">
    <location>
        <begin position="72"/>
        <end position="94"/>
    </location>
</feature>
<dbReference type="EMBL" id="JACVDA010000001">
    <property type="protein sequence ID" value="MBK1467725.1"/>
    <property type="molecule type" value="Genomic_DNA"/>
</dbReference>
<dbReference type="PANTHER" id="PTHR22911:SF79">
    <property type="entry name" value="MOBA-LIKE NTP TRANSFERASE DOMAIN-CONTAINING PROTEIN"/>
    <property type="match status" value="1"/>
</dbReference>
<evidence type="ECO:0000259" key="3">
    <source>
        <dbReference type="Pfam" id="PF00892"/>
    </source>
</evidence>
<sequence>MNNNTKGFLYTILGAICWGFSGFCGDYLFSVKKISPLWVAPVRLLTASVILFVISLFVVGKKTFEPLKDKKDILRLINFGISGLVGAQFTYLMAISYSNAGTATVLQYLGVSYLVIYVCIRNLRFPSKVESISLVFALIGTFLVATRGNINSLSINPNALFWGLLGGVGLVTYSLTPVVLLKKHNCFSVLSYAMFFGGVFLSLILRPWNIAVELDFLTIMAFLGLVVIGTVISFFLYMSGVNLIGPINASLLNTCEPLSAILFSVVLLNLKLQLIDFVGFAFIISTVFILKLGMRGK</sequence>
<feature type="transmembrane region" description="Helical" evidence="2">
    <location>
        <begin position="100"/>
        <end position="120"/>
    </location>
</feature>
<feature type="transmembrane region" description="Helical" evidence="2">
    <location>
        <begin position="217"/>
        <end position="237"/>
    </location>
</feature>
<gene>
    <name evidence="4" type="ORF">IBJ83_00105</name>
</gene>
<feature type="transmembrane region" description="Helical" evidence="2">
    <location>
        <begin position="274"/>
        <end position="294"/>
    </location>
</feature>
<reference evidence="4 5" key="1">
    <citation type="submission" date="2020-09" db="EMBL/GenBank/DDBJ databases">
        <title>Parvimonas S3374 sp. nov.</title>
        <authorList>
            <person name="Buhl M."/>
        </authorList>
    </citation>
    <scope>NUCLEOTIDE SEQUENCE [LARGE SCALE GENOMIC DNA]</scope>
    <source>
        <strain evidence="4 5">S3374</strain>
    </source>
</reference>
<accession>A0ABS1C6K2</accession>
<keyword evidence="5" id="KW-1185">Reference proteome</keyword>
<dbReference type="SUPFAM" id="SSF103481">
    <property type="entry name" value="Multidrug resistance efflux transporter EmrE"/>
    <property type="match status" value="2"/>
</dbReference>
<protein>
    <submittedName>
        <fullName evidence="4">EamA family transporter</fullName>
    </submittedName>
</protein>
<organism evidence="4 5">
    <name type="scientific">Parvimonas parva</name>
    <dbReference type="NCBI Taxonomy" id="2769485"/>
    <lineage>
        <taxon>Bacteria</taxon>
        <taxon>Bacillati</taxon>
        <taxon>Bacillota</taxon>
        <taxon>Tissierellia</taxon>
        <taxon>Tissierellales</taxon>
        <taxon>Peptoniphilaceae</taxon>
        <taxon>Parvimonas</taxon>
    </lineage>
</organism>
<evidence type="ECO:0000256" key="1">
    <source>
        <dbReference type="ARBA" id="ARBA00007362"/>
    </source>
</evidence>
<feature type="transmembrane region" description="Helical" evidence="2">
    <location>
        <begin position="187"/>
        <end position="205"/>
    </location>
</feature>
<feature type="domain" description="EamA" evidence="3">
    <location>
        <begin position="6"/>
        <end position="145"/>
    </location>
</feature>
<feature type="transmembrane region" description="Helical" evidence="2">
    <location>
        <begin position="7"/>
        <end position="29"/>
    </location>
</feature>
<feature type="domain" description="EamA" evidence="3">
    <location>
        <begin position="159"/>
        <end position="290"/>
    </location>
</feature>
<dbReference type="Proteomes" id="UP000823123">
    <property type="component" value="Unassembled WGS sequence"/>
</dbReference>
<keyword evidence="2" id="KW-0472">Membrane</keyword>
<feature type="transmembrane region" description="Helical" evidence="2">
    <location>
        <begin position="160"/>
        <end position="180"/>
    </location>
</feature>
<dbReference type="InterPro" id="IPR037185">
    <property type="entry name" value="EmrE-like"/>
</dbReference>
<dbReference type="RefSeq" id="WP_201274851.1">
    <property type="nucleotide sequence ID" value="NZ_JACVDA010000001.1"/>
</dbReference>
<keyword evidence="2" id="KW-0812">Transmembrane</keyword>
<name>A0ABS1C6K2_9FIRM</name>
<feature type="transmembrane region" description="Helical" evidence="2">
    <location>
        <begin position="132"/>
        <end position="148"/>
    </location>
</feature>
<evidence type="ECO:0000313" key="4">
    <source>
        <dbReference type="EMBL" id="MBK1467725.1"/>
    </source>
</evidence>
<dbReference type="Pfam" id="PF00892">
    <property type="entry name" value="EamA"/>
    <property type="match status" value="2"/>
</dbReference>
<evidence type="ECO:0000256" key="2">
    <source>
        <dbReference type="SAM" id="Phobius"/>
    </source>
</evidence>
<proteinExistence type="inferred from homology"/>
<feature type="transmembrane region" description="Helical" evidence="2">
    <location>
        <begin position="249"/>
        <end position="268"/>
    </location>
</feature>
<comment type="similarity">
    <text evidence="1">Belongs to the EamA transporter family.</text>
</comment>